<dbReference type="Pfam" id="PF19300">
    <property type="entry name" value="BPD_transp_1_N"/>
    <property type="match status" value="1"/>
</dbReference>
<sequence length="313" mass="34089">MVRRLGHSVLVVLGLMALLFFAINVLGNPIRLLVDQDAPPETIAALEEKYGFDRPIHVRLADYFASLLTGCKLRCSPDFDKSVKYKVNARELVIDRLPNTAVLALAAWGIGMLGIPLGMLAAMRPRGAFDRAINVLTFAVVSVPEFWLALMLILLISVQWGLLPTSGFDGLGPSGWKFMVLPALTLAPRVMGRFAQITRAATIDELSKDYVSTARAKGLGESTILYTHVLKNAAISIVTLMGDELAGFMNGSVVVEIIFAWPGLGLLLIGAINGRDLPVVTASVFVIALMVMFVNLIVDFLYTWLDPRISYAN</sequence>
<keyword evidence="3" id="KW-1003">Cell membrane</keyword>
<organism evidence="9">
    <name type="scientific">marine metagenome</name>
    <dbReference type="NCBI Taxonomy" id="408172"/>
    <lineage>
        <taxon>unclassified sequences</taxon>
        <taxon>metagenomes</taxon>
        <taxon>ecological metagenomes</taxon>
    </lineage>
</organism>
<evidence type="ECO:0000256" key="1">
    <source>
        <dbReference type="ARBA" id="ARBA00004651"/>
    </source>
</evidence>
<evidence type="ECO:0000256" key="3">
    <source>
        <dbReference type="ARBA" id="ARBA00022475"/>
    </source>
</evidence>
<protein>
    <recommendedName>
        <fullName evidence="8">ABC transmembrane type-1 domain-containing protein</fullName>
    </recommendedName>
</protein>
<feature type="domain" description="ABC transmembrane type-1" evidence="8">
    <location>
        <begin position="96"/>
        <end position="298"/>
    </location>
</feature>
<evidence type="ECO:0000256" key="7">
    <source>
        <dbReference type="SAM" id="Phobius"/>
    </source>
</evidence>
<dbReference type="PANTHER" id="PTHR43163:SF6">
    <property type="entry name" value="DIPEPTIDE TRANSPORT SYSTEM PERMEASE PROTEIN DPPB-RELATED"/>
    <property type="match status" value="1"/>
</dbReference>
<keyword evidence="4 7" id="KW-0812">Transmembrane</keyword>
<reference evidence="9" key="1">
    <citation type="submission" date="2018-05" db="EMBL/GenBank/DDBJ databases">
        <authorList>
            <person name="Lanie J.A."/>
            <person name="Ng W.-L."/>
            <person name="Kazmierczak K.M."/>
            <person name="Andrzejewski T.M."/>
            <person name="Davidsen T.M."/>
            <person name="Wayne K.J."/>
            <person name="Tettelin H."/>
            <person name="Glass J.I."/>
            <person name="Rusch D."/>
            <person name="Podicherti R."/>
            <person name="Tsui H.-C.T."/>
            <person name="Winkler M.E."/>
        </authorList>
    </citation>
    <scope>NUCLEOTIDE SEQUENCE</scope>
</reference>
<dbReference type="CDD" id="cd06261">
    <property type="entry name" value="TM_PBP2"/>
    <property type="match status" value="1"/>
</dbReference>
<comment type="subcellular location">
    <subcellularLocation>
        <location evidence="1">Cell membrane</location>
        <topology evidence="1">Multi-pass membrane protein</topology>
    </subcellularLocation>
</comment>
<dbReference type="InterPro" id="IPR035906">
    <property type="entry name" value="MetI-like_sf"/>
</dbReference>
<feature type="transmembrane region" description="Helical" evidence="7">
    <location>
        <begin position="284"/>
        <end position="305"/>
    </location>
</feature>
<gene>
    <name evidence="9" type="ORF">METZ01_LOCUS41241</name>
</gene>
<feature type="transmembrane region" description="Helical" evidence="7">
    <location>
        <begin position="253"/>
        <end position="272"/>
    </location>
</feature>
<dbReference type="GO" id="GO:0055085">
    <property type="term" value="P:transmembrane transport"/>
    <property type="evidence" value="ECO:0007669"/>
    <property type="project" value="InterPro"/>
</dbReference>
<dbReference type="GO" id="GO:0005886">
    <property type="term" value="C:plasma membrane"/>
    <property type="evidence" value="ECO:0007669"/>
    <property type="project" value="UniProtKB-SubCell"/>
</dbReference>
<feature type="transmembrane region" description="Helical" evidence="7">
    <location>
        <begin position="135"/>
        <end position="162"/>
    </location>
</feature>
<evidence type="ECO:0000256" key="5">
    <source>
        <dbReference type="ARBA" id="ARBA00022989"/>
    </source>
</evidence>
<evidence type="ECO:0000259" key="8">
    <source>
        <dbReference type="PROSITE" id="PS50928"/>
    </source>
</evidence>
<evidence type="ECO:0000313" key="9">
    <source>
        <dbReference type="EMBL" id="SUZ88387.1"/>
    </source>
</evidence>
<proteinExistence type="predicted"/>
<dbReference type="PROSITE" id="PS50928">
    <property type="entry name" value="ABC_TM1"/>
    <property type="match status" value="1"/>
</dbReference>
<keyword evidence="5 7" id="KW-1133">Transmembrane helix</keyword>
<dbReference type="InterPro" id="IPR045621">
    <property type="entry name" value="BPD_transp_1_N"/>
</dbReference>
<dbReference type="PANTHER" id="PTHR43163">
    <property type="entry name" value="DIPEPTIDE TRANSPORT SYSTEM PERMEASE PROTEIN DPPB-RELATED"/>
    <property type="match status" value="1"/>
</dbReference>
<dbReference type="Gene3D" id="1.10.3720.10">
    <property type="entry name" value="MetI-like"/>
    <property type="match status" value="1"/>
</dbReference>
<dbReference type="InterPro" id="IPR000515">
    <property type="entry name" value="MetI-like"/>
</dbReference>
<dbReference type="Pfam" id="PF00528">
    <property type="entry name" value="BPD_transp_1"/>
    <property type="match status" value="1"/>
</dbReference>
<evidence type="ECO:0000256" key="6">
    <source>
        <dbReference type="ARBA" id="ARBA00023136"/>
    </source>
</evidence>
<dbReference type="SUPFAM" id="SSF161098">
    <property type="entry name" value="MetI-like"/>
    <property type="match status" value="1"/>
</dbReference>
<evidence type="ECO:0000256" key="4">
    <source>
        <dbReference type="ARBA" id="ARBA00022692"/>
    </source>
</evidence>
<keyword evidence="6 7" id="KW-0472">Membrane</keyword>
<evidence type="ECO:0000256" key="2">
    <source>
        <dbReference type="ARBA" id="ARBA00022448"/>
    </source>
</evidence>
<dbReference type="AlphaFoldDB" id="A0A381REW2"/>
<keyword evidence="2" id="KW-0813">Transport</keyword>
<name>A0A381REW2_9ZZZZ</name>
<accession>A0A381REW2</accession>
<feature type="transmembrane region" description="Helical" evidence="7">
    <location>
        <begin position="101"/>
        <end position="123"/>
    </location>
</feature>
<dbReference type="EMBL" id="UINC01001768">
    <property type="protein sequence ID" value="SUZ88387.1"/>
    <property type="molecule type" value="Genomic_DNA"/>
</dbReference>